<dbReference type="Pfam" id="PF00309">
    <property type="entry name" value="Sigma54_AID"/>
    <property type="match status" value="1"/>
</dbReference>
<evidence type="ECO:0000256" key="3">
    <source>
        <dbReference type="ARBA" id="ARBA00022679"/>
    </source>
</evidence>
<dbReference type="NCBIfam" id="TIGR02395">
    <property type="entry name" value="rpoN_sigma"/>
    <property type="match status" value="1"/>
</dbReference>
<evidence type="ECO:0000313" key="13">
    <source>
        <dbReference type="EMBL" id="TNV17003.1"/>
    </source>
</evidence>
<keyword evidence="5 9" id="KW-0805">Transcription regulation</keyword>
<keyword evidence="2 9" id="KW-0240">DNA-directed RNA polymerase</keyword>
<keyword evidence="14" id="KW-1185">Reference proteome</keyword>
<dbReference type="NCBIfam" id="NF009118">
    <property type="entry name" value="PRK12469.1"/>
    <property type="match status" value="1"/>
</dbReference>
<dbReference type="Pfam" id="PF04552">
    <property type="entry name" value="Sigma54_DBD"/>
    <property type="match status" value="1"/>
</dbReference>
<comment type="function">
    <text evidence="9">Sigma factors are initiation factors that promote the attachment of RNA polymerase to specific initiation sites and are then released.</text>
</comment>
<dbReference type="PRINTS" id="PR00045">
    <property type="entry name" value="SIGMA54FCT"/>
</dbReference>
<dbReference type="Gene3D" id="1.10.10.1330">
    <property type="entry name" value="RNA polymerase sigma-54 factor, core-binding domain"/>
    <property type="match status" value="1"/>
</dbReference>
<dbReference type="Proteomes" id="UP000312784">
    <property type="component" value="Unassembled WGS sequence"/>
</dbReference>
<dbReference type="InterPro" id="IPR007634">
    <property type="entry name" value="RNA_pol_sigma_54_DNA-bd"/>
</dbReference>
<keyword evidence="4 9" id="KW-0548">Nucleotidyltransferase</keyword>
<evidence type="ECO:0000259" key="12">
    <source>
        <dbReference type="Pfam" id="PF04963"/>
    </source>
</evidence>
<dbReference type="RefSeq" id="WP_140024456.1">
    <property type="nucleotide sequence ID" value="NZ_JBHUFG010000019.1"/>
</dbReference>
<accession>A0ABY2Y8Y4</accession>
<keyword evidence="7 9" id="KW-0238">DNA-binding</keyword>
<name>A0ABY2Y8Y4_9HYPH</name>
<keyword evidence="3 9" id="KW-0808">Transferase</keyword>
<dbReference type="Gene3D" id="1.10.10.60">
    <property type="entry name" value="Homeodomain-like"/>
    <property type="match status" value="1"/>
</dbReference>
<organism evidence="13 14">
    <name type="scientific">Ochrobactrum teleogrylli</name>
    <dbReference type="NCBI Taxonomy" id="2479765"/>
    <lineage>
        <taxon>Bacteria</taxon>
        <taxon>Pseudomonadati</taxon>
        <taxon>Pseudomonadota</taxon>
        <taxon>Alphaproteobacteria</taxon>
        <taxon>Hyphomicrobiales</taxon>
        <taxon>Brucellaceae</taxon>
        <taxon>Brucella/Ochrobactrum group</taxon>
        <taxon>Ochrobactrum</taxon>
    </lineage>
</organism>
<dbReference type="PROSITE" id="PS50044">
    <property type="entry name" value="SIGMA54_3"/>
    <property type="match status" value="1"/>
</dbReference>
<dbReference type="Pfam" id="PF04963">
    <property type="entry name" value="Sigma54_CBD"/>
    <property type="match status" value="1"/>
</dbReference>
<proteinExistence type="inferred from homology"/>
<dbReference type="EMBL" id="VEWL01000003">
    <property type="protein sequence ID" value="TNV17003.1"/>
    <property type="molecule type" value="Genomic_DNA"/>
</dbReference>
<protein>
    <recommendedName>
        <fullName evidence="9">RNA polymerase sigma-54 factor</fullName>
    </recommendedName>
</protein>
<keyword evidence="8 9" id="KW-0804">Transcription</keyword>
<dbReference type="InterPro" id="IPR000394">
    <property type="entry name" value="RNA_pol_sigma_54"/>
</dbReference>
<dbReference type="InterPro" id="IPR038709">
    <property type="entry name" value="RpoN_core-bd_sf"/>
</dbReference>
<evidence type="ECO:0000256" key="6">
    <source>
        <dbReference type="ARBA" id="ARBA00023082"/>
    </source>
</evidence>
<dbReference type="NCBIfam" id="NF004596">
    <property type="entry name" value="PRK05932.1-3"/>
    <property type="match status" value="1"/>
</dbReference>
<sequence>MALSPKLDFRQSQSLVMTPQLMQSIKLLQMTHLELEHFLDLEIEKNPLLDRIEAANDDFSGADAARDEDRSPGSDDGTQDHSADDGAFDEAQADWFKTDAPDAAENLSTTFDSSLENIFPDDPGRYDEINPDLAAQWKSSTLDAYSGGSGGGYDLDQVTASRVSLADFVGEQIALTFPKTSDRFIAMALADALDESGYLRGDIIGLAQNLGVETSEVERVLAILQSFDPPGIFARDLRECLAIQLRLKDRFDPAMAALVDNLDLLARRDFATLKKLCGVDQADILDMLSEIRTLDPKPGALFEVAVADAIVPDAVVTPSRDGGWAIELNPAAMPRLIVNNEYYAEVSASVKAEEKTFLADCMQTASWLVRSLDQRARTILKVTQEIVRQQDGFLRQGVTHLKPLNLRMVADAVGMHESTISRVTANKFMETPRGVFELRYFFTASIASSEGGDAHSSESVRHRIRQMIDAEKPDDVLSDDAIVDALKKDGVDIARRTVAKYRESMNIASSVQRRREKKAKLSVS</sequence>
<dbReference type="PANTHER" id="PTHR32248">
    <property type="entry name" value="RNA POLYMERASE SIGMA-54 FACTOR"/>
    <property type="match status" value="1"/>
</dbReference>
<evidence type="ECO:0000256" key="4">
    <source>
        <dbReference type="ARBA" id="ARBA00022695"/>
    </source>
</evidence>
<dbReference type="PANTHER" id="PTHR32248:SF4">
    <property type="entry name" value="RNA POLYMERASE SIGMA-54 FACTOR"/>
    <property type="match status" value="1"/>
</dbReference>
<evidence type="ECO:0000313" key="14">
    <source>
        <dbReference type="Proteomes" id="UP000312784"/>
    </source>
</evidence>
<evidence type="ECO:0000256" key="5">
    <source>
        <dbReference type="ARBA" id="ARBA00023015"/>
    </source>
</evidence>
<evidence type="ECO:0000256" key="1">
    <source>
        <dbReference type="ARBA" id="ARBA00008798"/>
    </source>
</evidence>
<evidence type="ECO:0000256" key="9">
    <source>
        <dbReference type="PIRNR" id="PIRNR000774"/>
    </source>
</evidence>
<evidence type="ECO:0000256" key="10">
    <source>
        <dbReference type="SAM" id="MobiDB-lite"/>
    </source>
</evidence>
<feature type="domain" description="RNA polymerase sigma factor 54 core-binding" evidence="12">
    <location>
        <begin position="155"/>
        <end position="342"/>
    </location>
</feature>
<dbReference type="InterPro" id="IPR007046">
    <property type="entry name" value="RNA_pol_sigma_54_core-bd"/>
</dbReference>
<reference evidence="13 14" key="1">
    <citation type="submission" date="2019-06" db="EMBL/GenBank/DDBJ databases">
        <title>Ochrobactrum cricket sp.nov., isolated from the insect Teleogryllus occipitalis living in deserted cropland.</title>
        <authorList>
            <person name="Hu M."/>
        </authorList>
    </citation>
    <scope>NUCLEOTIDE SEQUENCE [LARGE SCALE GENOMIC DNA]</scope>
    <source>
        <strain evidence="13 14">LCB8</strain>
    </source>
</reference>
<dbReference type="PROSITE" id="PS00717">
    <property type="entry name" value="SIGMA54_1"/>
    <property type="match status" value="1"/>
</dbReference>
<evidence type="ECO:0000256" key="8">
    <source>
        <dbReference type="ARBA" id="ARBA00023163"/>
    </source>
</evidence>
<evidence type="ECO:0000256" key="7">
    <source>
        <dbReference type="ARBA" id="ARBA00023125"/>
    </source>
</evidence>
<dbReference type="PIRSF" id="PIRSF000774">
    <property type="entry name" value="RpoN"/>
    <property type="match status" value="1"/>
</dbReference>
<feature type="region of interest" description="Disordered" evidence="10">
    <location>
        <begin position="61"/>
        <end position="85"/>
    </location>
</feature>
<feature type="domain" description="RNA polymerase sigma factor 54 DNA-binding" evidence="11">
    <location>
        <begin position="356"/>
        <end position="515"/>
    </location>
</feature>
<feature type="compositionally biased region" description="Basic and acidic residues" evidence="10">
    <location>
        <begin position="64"/>
        <end position="84"/>
    </location>
</feature>
<comment type="caution">
    <text evidence="13">The sequence shown here is derived from an EMBL/GenBank/DDBJ whole genome shotgun (WGS) entry which is preliminary data.</text>
</comment>
<evidence type="ECO:0000259" key="11">
    <source>
        <dbReference type="Pfam" id="PF04552"/>
    </source>
</evidence>
<comment type="similarity">
    <text evidence="1 9">Belongs to the sigma-54 factor family.</text>
</comment>
<keyword evidence="6 9" id="KW-0731">Sigma factor</keyword>
<dbReference type="PROSITE" id="PS00718">
    <property type="entry name" value="SIGMA54_2"/>
    <property type="match status" value="1"/>
</dbReference>
<gene>
    <name evidence="13" type="primary">rpoN</name>
    <name evidence="13" type="ORF">FIC94_07480</name>
</gene>
<evidence type="ECO:0000256" key="2">
    <source>
        <dbReference type="ARBA" id="ARBA00022478"/>
    </source>
</evidence>